<gene>
    <name evidence="4" type="ORF">BRCON_1288</name>
</gene>
<dbReference type="EMBL" id="CP030759">
    <property type="protein sequence ID" value="AXA36065.1"/>
    <property type="molecule type" value="Genomic_DNA"/>
</dbReference>
<dbReference type="GO" id="GO:0004518">
    <property type="term" value="F:nuclease activity"/>
    <property type="evidence" value="ECO:0007669"/>
    <property type="project" value="UniProtKB-KW"/>
</dbReference>
<dbReference type="SUPFAM" id="SSF54060">
    <property type="entry name" value="His-Me finger endonucleases"/>
    <property type="match status" value="1"/>
</dbReference>
<keyword evidence="2" id="KW-0378">Hydrolase</keyword>
<organism evidence="4 5">
    <name type="scientific">Sumerlaea chitinivorans</name>
    <dbReference type="NCBI Taxonomy" id="2250252"/>
    <lineage>
        <taxon>Bacteria</taxon>
        <taxon>Candidatus Sumerlaeota</taxon>
        <taxon>Candidatus Sumerlaeia</taxon>
        <taxon>Candidatus Sumerlaeales</taxon>
        <taxon>Candidatus Sumerlaeaceae</taxon>
        <taxon>Candidatus Sumerlaea</taxon>
    </lineage>
</organism>
<name>A0A2Z4Y6L0_SUMC1</name>
<dbReference type="InterPro" id="IPR001322">
    <property type="entry name" value="Lamin_tail_dom"/>
</dbReference>
<proteinExistence type="predicted"/>
<dbReference type="InterPro" id="IPR007346">
    <property type="entry name" value="Endonuclease-I"/>
</dbReference>
<dbReference type="AlphaFoldDB" id="A0A2Z4Y6L0"/>
<feature type="domain" description="LTD" evidence="3">
    <location>
        <begin position="729"/>
        <end position="860"/>
    </location>
</feature>
<accession>A0A2Z4Y6L0</accession>
<evidence type="ECO:0000313" key="4">
    <source>
        <dbReference type="EMBL" id="AXA36065.1"/>
    </source>
</evidence>
<dbReference type="PANTHER" id="PTHR33607">
    <property type="entry name" value="ENDONUCLEASE-1"/>
    <property type="match status" value="1"/>
</dbReference>
<evidence type="ECO:0000256" key="2">
    <source>
        <dbReference type="ARBA" id="ARBA00022801"/>
    </source>
</evidence>
<evidence type="ECO:0000313" key="5">
    <source>
        <dbReference type="Proteomes" id="UP000262583"/>
    </source>
</evidence>
<dbReference type="Proteomes" id="UP000262583">
    <property type="component" value="Chromosome"/>
</dbReference>
<dbReference type="PROSITE" id="PS51841">
    <property type="entry name" value="LTD"/>
    <property type="match status" value="1"/>
</dbReference>
<keyword evidence="1" id="KW-0540">Nuclease</keyword>
<dbReference type="Pfam" id="PF04231">
    <property type="entry name" value="Endonuclease_1"/>
    <property type="match status" value="1"/>
</dbReference>
<evidence type="ECO:0000259" key="3">
    <source>
        <dbReference type="PROSITE" id="PS51841"/>
    </source>
</evidence>
<dbReference type="KEGG" id="schv:BRCON_1288"/>
<reference evidence="4 5" key="1">
    <citation type="submission" date="2018-05" db="EMBL/GenBank/DDBJ databases">
        <title>A metagenomic window into the 2 km-deep terrestrial subsurface aquifer revealed taxonomically and functionally diverse microbial community comprising novel uncultured bacterial lineages.</title>
        <authorList>
            <person name="Kadnikov V.V."/>
            <person name="Mardanov A.V."/>
            <person name="Beletsky A.V."/>
            <person name="Banks D."/>
            <person name="Pimenov N.V."/>
            <person name="Frank Y.A."/>
            <person name="Karnachuk O.V."/>
            <person name="Ravin N.V."/>
        </authorList>
    </citation>
    <scope>NUCLEOTIDE SEQUENCE [LARGE SCALE GENOMIC DNA]</scope>
    <source>
        <strain evidence="4">BY</strain>
    </source>
</reference>
<protein>
    <submittedName>
        <fullName evidence="4">Extracellular ribonuclease Bsn</fullName>
    </submittedName>
</protein>
<dbReference type="PANTHER" id="PTHR33607:SF2">
    <property type="entry name" value="ENDONUCLEASE-1"/>
    <property type="match status" value="1"/>
</dbReference>
<sequence>MQPQKSTHTLVRRIGFLTTLLIAATWLVAAPPPGYYDSAMGLSGNALRRALNNIIKNHTVLPYTSSSTTDTRAALKILDEDPNNTNNVLLHYKGTSVAKSSFGTLWNREHVWPQSLGADVLPPETDLHHLFAEDPSLNSSRGNSVFNYVYPNHTNSGYGNYWTSTQFEVRDPQKGDVARALFYMDVRYDGTGGAADFVLSNTTSPSYGQMGVLSALIQWHNFDPPDAREQERNDKIYTLFQHNRNPFIDHPEFVYLIWGPVANGDTLNVAYTNRATATVGAGSANYPLLSLNLTANSNEWDLQSVGLSNIGTLPDSGISAIRLYRDMDNSGSVTAGDIELAWGTFSGGNLTLTCADPSRVTTSTVNFLIAADVATTAPTGSTLRVQVNSLTSSSTGGTDPNPSFTAFSNTPATVSGGVSDGDTLSVSFTNRAGATISAGAVDYPFVTLQCAANSNEWDLASLAITKLGTVEDSRVVAVKLYYDVDQDGVADTGDTLLDTKTLSSGTATFAPSQPFRITTTPVHLLVVATISSTQTNGQTLGFRINANGLTRSISGGNDVNPSFSAFDSGLASVTGGVTDGDTLSVSATSVAPTTVPAGAMNVPLLALTLTASSNEWDVNTISISRNGTLSDSQIPAVSLYEDANNNGVVDAGETELDIRNFSGGSVTFQLNGAVRVTPTPMYLLVAVDIANTAPNASTIGVTLNANGITSAASGGNDVNPTFSAQSSNLTSVVNISAIPDVKIVMVSTRGSDGTAAKEFLVLANHTANTVSLSGWQLRTRAGAATSDITLNLSGSIPPYAHFLIASQPYGSNCEGVTPNFSDTNVSGLFGGMSDTTGRSIGLFDGTGTGANRVDGFSFNGGATNPNNLHEGTAFSGGSGSSTVSFARKRPGGAGTFYTDTDNNASDLQTITSKTPPTDFLPVSVSHFSVE</sequence>
<dbReference type="InterPro" id="IPR044925">
    <property type="entry name" value="His-Me_finger_sf"/>
</dbReference>
<dbReference type="GO" id="GO:0016787">
    <property type="term" value="F:hydrolase activity"/>
    <property type="evidence" value="ECO:0007669"/>
    <property type="project" value="UniProtKB-KW"/>
</dbReference>
<evidence type="ECO:0000256" key="1">
    <source>
        <dbReference type="ARBA" id="ARBA00022722"/>
    </source>
</evidence>